<feature type="non-terminal residue" evidence="1">
    <location>
        <position position="1"/>
    </location>
</feature>
<sequence>HHSHRLQPLGVSCYSPLRTQYGREVHVNLMRVSVYHIDKEDFLSISTKLRPSVFSNQNIRSKFLATGLLLFNPQRVLLL</sequence>
<proteinExistence type="predicted"/>
<protein>
    <submittedName>
        <fullName evidence="1">Uncharacterized protein</fullName>
    </submittedName>
</protein>
<dbReference type="Proteomes" id="UP000193144">
    <property type="component" value="Unassembled WGS sequence"/>
</dbReference>
<organism evidence="1 2">
    <name type="scientific">Clohesyomyces aquaticus</name>
    <dbReference type="NCBI Taxonomy" id="1231657"/>
    <lineage>
        <taxon>Eukaryota</taxon>
        <taxon>Fungi</taxon>
        <taxon>Dikarya</taxon>
        <taxon>Ascomycota</taxon>
        <taxon>Pezizomycotina</taxon>
        <taxon>Dothideomycetes</taxon>
        <taxon>Pleosporomycetidae</taxon>
        <taxon>Pleosporales</taxon>
        <taxon>Lindgomycetaceae</taxon>
        <taxon>Clohesyomyces</taxon>
    </lineage>
</organism>
<keyword evidence="2" id="KW-1185">Reference proteome</keyword>
<comment type="caution">
    <text evidence="1">The sequence shown here is derived from an EMBL/GenBank/DDBJ whole genome shotgun (WGS) entry which is preliminary data.</text>
</comment>
<evidence type="ECO:0000313" key="1">
    <source>
        <dbReference type="EMBL" id="ORX91339.1"/>
    </source>
</evidence>
<dbReference type="AlphaFoldDB" id="A0A1Y1Y039"/>
<feature type="non-terminal residue" evidence="1">
    <location>
        <position position="79"/>
    </location>
</feature>
<gene>
    <name evidence="1" type="ORF">BCR34DRAFT_436145</name>
</gene>
<dbReference type="EMBL" id="MCFA01000470">
    <property type="protein sequence ID" value="ORX91339.1"/>
    <property type="molecule type" value="Genomic_DNA"/>
</dbReference>
<dbReference type="OrthoDB" id="3790270at2759"/>
<accession>A0A1Y1Y039</accession>
<name>A0A1Y1Y039_9PLEO</name>
<reference evidence="1 2" key="1">
    <citation type="submission" date="2016-07" db="EMBL/GenBank/DDBJ databases">
        <title>Pervasive Adenine N6-methylation of Active Genes in Fungi.</title>
        <authorList>
            <consortium name="DOE Joint Genome Institute"/>
            <person name="Mondo S.J."/>
            <person name="Dannebaum R.O."/>
            <person name="Kuo R.C."/>
            <person name="Labutti K."/>
            <person name="Haridas S."/>
            <person name="Kuo A."/>
            <person name="Salamov A."/>
            <person name="Ahrendt S.R."/>
            <person name="Lipzen A."/>
            <person name="Sullivan W."/>
            <person name="Andreopoulos W.B."/>
            <person name="Clum A."/>
            <person name="Lindquist E."/>
            <person name="Daum C."/>
            <person name="Ramamoorthy G.K."/>
            <person name="Gryganskyi A."/>
            <person name="Culley D."/>
            <person name="Magnuson J.K."/>
            <person name="James T.Y."/>
            <person name="O'Malley M.A."/>
            <person name="Stajich J.E."/>
            <person name="Spatafora J.W."/>
            <person name="Visel A."/>
            <person name="Grigoriev I.V."/>
        </authorList>
    </citation>
    <scope>NUCLEOTIDE SEQUENCE [LARGE SCALE GENOMIC DNA]</scope>
    <source>
        <strain evidence="1 2">CBS 115471</strain>
    </source>
</reference>
<evidence type="ECO:0000313" key="2">
    <source>
        <dbReference type="Proteomes" id="UP000193144"/>
    </source>
</evidence>
<dbReference type="STRING" id="1231657.A0A1Y1Y039"/>